<evidence type="ECO:0000259" key="2">
    <source>
        <dbReference type="Pfam" id="PF07833"/>
    </source>
</evidence>
<dbReference type="SUPFAM" id="SSF49265">
    <property type="entry name" value="Fibronectin type III"/>
    <property type="match status" value="1"/>
</dbReference>
<name>A0A4Z0D094_9FIRM</name>
<keyword evidence="4" id="KW-1185">Reference proteome</keyword>
<reference evidence="3 4" key="1">
    <citation type="submission" date="2019-03" db="EMBL/GenBank/DDBJ databases">
        <title>Draft genome sequence data and analysis of a Fermenting Bacterium, Soehngenia longevitae strain 1933PT, isolated from petroleum reservoir in Azerbaijan.</title>
        <authorList>
            <person name="Grouzdev D.S."/>
            <person name="Bidzhieva S.K."/>
            <person name="Sokolova D.S."/>
            <person name="Tourova T.P."/>
            <person name="Poltaraus A.B."/>
            <person name="Nazina T.N."/>
        </authorList>
    </citation>
    <scope>NUCLEOTIDE SEQUENCE [LARGE SCALE GENOMIC DNA]</scope>
    <source>
        <strain evidence="3 4">1933P</strain>
    </source>
</reference>
<feature type="domain" description="Copper amine oxidase-like N-terminal" evidence="2">
    <location>
        <begin position="353"/>
        <end position="445"/>
    </location>
</feature>
<organism evidence="3 4">
    <name type="scientific">Soehngenia longivitae</name>
    <dbReference type="NCBI Taxonomy" id="2562294"/>
    <lineage>
        <taxon>Bacteria</taxon>
        <taxon>Bacillati</taxon>
        <taxon>Bacillota</taxon>
        <taxon>Tissierellia</taxon>
        <taxon>Tissierellales</taxon>
        <taxon>Tissierellaceae</taxon>
        <taxon>Soehngenia</taxon>
    </lineage>
</organism>
<dbReference type="InterPro" id="IPR036582">
    <property type="entry name" value="Mao_N_sf"/>
</dbReference>
<dbReference type="RefSeq" id="WP_135271754.1">
    <property type="nucleotide sequence ID" value="NZ_SRIB01000025.1"/>
</dbReference>
<gene>
    <name evidence="3" type="ORF">E4100_09215</name>
</gene>
<keyword evidence="1" id="KW-0732">Signal</keyword>
<dbReference type="InterPro" id="IPR013783">
    <property type="entry name" value="Ig-like_fold"/>
</dbReference>
<dbReference type="InterPro" id="IPR012854">
    <property type="entry name" value="Cu_amine_oxidase-like_N"/>
</dbReference>
<proteinExistence type="predicted"/>
<accession>A0A4Z0D094</accession>
<dbReference type="OrthoDB" id="2379109at2"/>
<comment type="caution">
    <text evidence="3">The sequence shown here is derived from an EMBL/GenBank/DDBJ whole genome shotgun (WGS) entry which is preliminary data.</text>
</comment>
<protein>
    <recommendedName>
        <fullName evidence="2">Copper amine oxidase-like N-terminal domain-containing protein</fullName>
    </recommendedName>
</protein>
<evidence type="ECO:0000313" key="3">
    <source>
        <dbReference type="EMBL" id="TFZ39140.1"/>
    </source>
</evidence>
<dbReference type="InterPro" id="IPR003961">
    <property type="entry name" value="FN3_dom"/>
</dbReference>
<feature type="chain" id="PRO_5021470787" description="Copper amine oxidase-like N-terminal domain-containing protein" evidence="1">
    <location>
        <begin position="27"/>
        <end position="450"/>
    </location>
</feature>
<dbReference type="SUPFAM" id="SSF55383">
    <property type="entry name" value="Copper amine oxidase, domain N"/>
    <property type="match status" value="1"/>
</dbReference>
<dbReference type="AlphaFoldDB" id="A0A4Z0D094"/>
<evidence type="ECO:0000256" key="1">
    <source>
        <dbReference type="SAM" id="SignalP"/>
    </source>
</evidence>
<dbReference type="Gene3D" id="3.30.457.10">
    <property type="entry name" value="Copper amine oxidase-like, N-terminal domain"/>
    <property type="match status" value="1"/>
</dbReference>
<evidence type="ECO:0000313" key="4">
    <source>
        <dbReference type="Proteomes" id="UP000298381"/>
    </source>
</evidence>
<feature type="signal peptide" evidence="1">
    <location>
        <begin position="1"/>
        <end position="26"/>
    </location>
</feature>
<dbReference type="EMBL" id="SRIB01000025">
    <property type="protein sequence ID" value="TFZ39140.1"/>
    <property type="molecule type" value="Genomic_DNA"/>
</dbReference>
<dbReference type="Proteomes" id="UP000298381">
    <property type="component" value="Unassembled WGS sequence"/>
</dbReference>
<dbReference type="Pfam" id="PF07833">
    <property type="entry name" value="Cu_amine_oxidN1"/>
    <property type="match status" value="1"/>
</dbReference>
<dbReference type="Gene3D" id="2.60.40.10">
    <property type="entry name" value="Immunoglobulins"/>
    <property type="match status" value="1"/>
</dbReference>
<sequence length="450" mass="49622">MKRISIFLAILMLLGISSPFSNEAVAANENYAWVLVERYVFPLPEMKPGHYTHTYNMTGNTIEVQITTPYGLGAYASADYNNPANMHAKYTWSEPPQVIKANQAVTINFDQEVISNKNGNYGLSFSPFFHLDSADLDLGYATSSKVIPKVVYPNGVEGKNFGLGSYKDAESQKTTTAKMTLNFSGAGTAGAKKALFFGVYDGNNVGVKYVYEWKDASKLPVNSADPFMYGVRIMWQPASGLGYRVFRSEVMGELGVSVTDFYIENTSFADVNVKPNTTYYYTVKPVISEAKPLENVDEKLGEAIATFTVKTGNDVGSNTKFKHFILLKMGDPNMSVDGIVKEIDPGRGTVVAMISNRTMVPIRAIVEAMDGTVGWDGNTQKITLNARGNKVEMWIGKLDIKVNGVNKKMDVAPVIKNGRTYVPVRFSAENLNCKVDWINSTQEAVIVYEE</sequence>
<dbReference type="CDD" id="cd00063">
    <property type="entry name" value="FN3"/>
    <property type="match status" value="1"/>
</dbReference>
<dbReference type="InterPro" id="IPR036116">
    <property type="entry name" value="FN3_sf"/>
</dbReference>